<dbReference type="Gene3D" id="1.20.1720.10">
    <property type="entry name" value="Multidrug resistance protein D"/>
    <property type="match status" value="1"/>
</dbReference>
<feature type="domain" description="Major facilitator superfamily (MFS) profile" evidence="8">
    <location>
        <begin position="11"/>
        <end position="452"/>
    </location>
</feature>
<feature type="transmembrane region" description="Helical" evidence="7">
    <location>
        <begin position="12"/>
        <end position="35"/>
    </location>
</feature>
<reference evidence="9 10" key="1">
    <citation type="submission" date="2019-03" db="EMBL/GenBank/DDBJ databases">
        <title>Draft genome sequences of novel Actinobacteria.</title>
        <authorList>
            <person name="Sahin N."/>
            <person name="Ay H."/>
            <person name="Saygin H."/>
        </authorList>
    </citation>
    <scope>NUCLEOTIDE SEQUENCE [LARGE SCALE GENOMIC DNA]</scope>
    <source>
        <strain evidence="9 10">DSM 45347</strain>
    </source>
</reference>
<feature type="transmembrane region" description="Helical" evidence="7">
    <location>
        <begin position="356"/>
        <end position="378"/>
    </location>
</feature>
<dbReference type="OrthoDB" id="7375466at2"/>
<keyword evidence="3" id="KW-1003">Cell membrane</keyword>
<feature type="transmembrane region" description="Helical" evidence="7">
    <location>
        <begin position="196"/>
        <end position="215"/>
    </location>
</feature>
<dbReference type="InterPro" id="IPR004638">
    <property type="entry name" value="EmrB-like"/>
</dbReference>
<dbReference type="CDD" id="cd17321">
    <property type="entry name" value="MFS_MMR_MDR_like"/>
    <property type="match status" value="1"/>
</dbReference>
<dbReference type="AlphaFoldDB" id="A0A4R4PC93"/>
<feature type="transmembrane region" description="Helical" evidence="7">
    <location>
        <begin position="77"/>
        <end position="96"/>
    </location>
</feature>
<keyword evidence="10" id="KW-1185">Reference proteome</keyword>
<organism evidence="9 10">
    <name type="scientific">Actinomadura bangladeshensis</name>
    <dbReference type="NCBI Taxonomy" id="453573"/>
    <lineage>
        <taxon>Bacteria</taxon>
        <taxon>Bacillati</taxon>
        <taxon>Actinomycetota</taxon>
        <taxon>Actinomycetes</taxon>
        <taxon>Streptosporangiales</taxon>
        <taxon>Thermomonosporaceae</taxon>
        <taxon>Actinomadura</taxon>
    </lineage>
</organism>
<evidence type="ECO:0000256" key="1">
    <source>
        <dbReference type="ARBA" id="ARBA00004651"/>
    </source>
</evidence>
<comment type="caution">
    <text evidence="9">The sequence shown here is derived from an EMBL/GenBank/DDBJ whole genome shotgun (WGS) entry which is preliminary data.</text>
</comment>
<dbReference type="PROSITE" id="PS50850">
    <property type="entry name" value="MFS"/>
    <property type="match status" value="1"/>
</dbReference>
<sequence length="538" mass="56226">MSKWRGNPWAILLTLSLGFFMTLLDLTIVNIAIPSMTEKLDASLDEVLWVVNAYILVLAVLLITAGRLGDLWGKKNLFIAGVALFTLSSLACGVAQDPTQLIIARGVQGLGAALLMPQTMSIIIGVFPAERRGAALGVWGAVAGVSTIAGPTVGGLLVTSLDWRWIFFVNLPIGILVLAMAVPILPGHTRTVRHRFDVVGVLLASAALFCLTFALTEGQKYDWNEGIWGLIAAGLALFAVFVVQQRSKQDGEPLVPFSLFKDRNFTVLNLVGAAVSVGMIGMFLPMTIYLQSVLGFSALKAGLVMAPSSVVSMFLAPVAGRLSDRIGGKFILMAGLTLYGLGMVWVVLVAEVGTDWKAFIPALVVAGLGIGGVFAPMATEATRNVPPRLAGAASGVNNTIRQVGSVLGSAAVGAVLQNQLASALRDEAAARSAALPANIRPGFVQGFTDAAKSGLEVGAGQDGAKQQLPPGLPPNVAHRVHELAGQVFSHGFVHAMKPTMWLPIAVILLSAAACLTLKGHKSNAAPARLDAEPAPMAS</sequence>
<dbReference type="Proteomes" id="UP000295431">
    <property type="component" value="Unassembled WGS sequence"/>
</dbReference>
<keyword evidence="6 7" id="KW-0472">Membrane</keyword>
<evidence type="ECO:0000256" key="2">
    <source>
        <dbReference type="ARBA" id="ARBA00022448"/>
    </source>
</evidence>
<evidence type="ECO:0000313" key="10">
    <source>
        <dbReference type="Proteomes" id="UP000295431"/>
    </source>
</evidence>
<feature type="transmembrane region" description="Helical" evidence="7">
    <location>
        <begin position="296"/>
        <end position="318"/>
    </location>
</feature>
<dbReference type="EMBL" id="SMJW01000024">
    <property type="protein sequence ID" value="TDC18022.1"/>
    <property type="molecule type" value="Genomic_DNA"/>
</dbReference>
<evidence type="ECO:0000256" key="5">
    <source>
        <dbReference type="ARBA" id="ARBA00022989"/>
    </source>
</evidence>
<keyword evidence="5 7" id="KW-1133">Transmembrane helix</keyword>
<feature type="transmembrane region" description="Helical" evidence="7">
    <location>
        <begin position="134"/>
        <end position="157"/>
    </location>
</feature>
<dbReference type="RefSeq" id="WP_131938251.1">
    <property type="nucleotide sequence ID" value="NZ_BAAAMX010000001.1"/>
</dbReference>
<evidence type="ECO:0000313" key="9">
    <source>
        <dbReference type="EMBL" id="TDC18022.1"/>
    </source>
</evidence>
<name>A0A4R4PC93_9ACTN</name>
<feature type="transmembrane region" description="Helical" evidence="7">
    <location>
        <begin position="227"/>
        <end position="244"/>
    </location>
</feature>
<evidence type="ECO:0000256" key="4">
    <source>
        <dbReference type="ARBA" id="ARBA00022692"/>
    </source>
</evidence>
<dbReference type="InterPro" id="IPR011701">
    <property type="entry name" value="MFS"/>
</dbReference>
<keyword evidence="4 7" id="KW-0812">Transmembrane</keyword>
<dbReference type="InterPro" id="IPR036259">
    <property type="entry name" value="MFS_trans_sf"/>
</dbReference>
<proteinExistence type="predicted"/>
<dbReference type="PRINTS" id="PR01036">
    <property type="entry name" value="TCRTETB"/>
</dbReference>
<dbReference type="GO" id="GO:0005886">
    <property type="term" value="C:plasma membrane"/>
    <property type="evidence" value="ECO:0007669"/>
    <property type="project" value="UniProtKB-SubCell"/>
</dbReference>
<feature type="transmembrane region" description="Helical" evidence="7">
    <location>
        <begin position="163"/>
        <end position="184"/>
    </location>
</feature>
<keyword evidence="2" id="KW-0813">Transport</keyword>
<dbReference type="GO" id="GO:0022857">
    <property type="term" value="F:transmembrane transporter activity"/>
    <property type="evidence" value="ECO:0007669"/>
    <property type="project" value="InterPro"/>
</dbReference>
<dbReference type="InterPro" id="IPR020846">
    <property type="entry name" value="MFS_dom"/>
</dbReference>
<feature type="transmembrane region" description="Helical" evidence="7">
    <location>
        <begin position="265"/>
        <end position="290"/>
    </location>
</feature>
<comment type="subcellular location">
    <subcellularLocation>
        <location evidence="1">Cell membrane</location>
        <topology evidence="1">Multi-pass membrane protein</topology>
    </subcellularLocation>
</comment>
<gene>
    <name evidence="9" type="ORF">E1284_07430</name>
</gene>
<feature type="transmembrane region" description="Helical" evidence="7">
    <location>
        <begin position="102"/>
        <end position="127"/>
    </location>
</feature>
<dbReference type="PANTHER" id="PTHR42718">
    <property type="entry name" value="MAJOR FACILITATOR SUPERFAMILY MULTIDRUG TRANSPORTER MFSC"/>
    <property type="match status" value="1"/>
</dbReference>
<dbReference type="Gene3D" id="1.20.1250.20">
    <property type="entry name" value="MFS general substrate transporter like domains"/>
    <property type="match status" value="1"/>
</dbReference>
<dbReference type="PANTHER" id="PTHR42718:SF46">
    <property type="entry name" value="BLR6921 PROTEIN"/>
    <property type="match status" value="1"/>
</dbReference>
<evidence type="ECO:0000256" key="7">
    <source>
        <dbReference type="SAM" id="Phobius"/>
    </source>
</evidence>
<dbReference type="Pfam" id="PF07690">
    <property type="entry name" value="MFS_1"/>
    <property type="match status" value="1"/>
</dbReference>
<dbReference type="NCBIfam" id="TIGR00711">
    <property type="entry name" value="efflux_EmrB"/>
    <property type="match status" value="1"/>
</dbReference>
<dbReference type="SUPFAM" id="SSF103473">
    <property type="entry name" value="MFS general substrate transporter"/>
    <property type="match status" value="1"/>
</dbReference>
<protein>
    <submittedName>
        <fullName evidence="9">DHA2 family efflux MFS transporter permease subunit</fullName>
    </submittedName>
</protein>
<accession>A0A4R4PC93</accession>
<evidence type="ECO:0000259" key="8">
    <source>
        <dbReference type="PROSITE" id="PS50850"/>
    </source>
</evidence>
<evidence type="ECO:0000256" key="6">
    <source>
        <dbReference type="ARBA" id="ARBA00023136"/>
    </source>
</evidence>
<feature type="transmembrane region" description="Helical" evidence="7">
    <location>
        <begin position="47"/>
        <end position="65"/>
    </location>
</feature>
<feature type="transmembrane region" description="Helical" evidence="7">
    <location>
        <begin position="330"/>
        <end position="350"/>
    </location>
</feature>
<evidence type="ECO:0000256" key="3">
    <source>
        <dbReference type="ARBA" id="ARBA00022475"/>
    </source>
</evidence>